<dbReference type="FunCoup" id="A0A163JF74">
    <property type="interactions" value="750"/>
</dbReference>
<name>A0A163JF74_ABSGL</name>
<dbReference type="InParanoid" id="A0A163JF74"/>
<dbReference type="InterPro" id="IPR027417">
    <property type="entry name" value="P-loop_NTPase"/>
</dbReference>
<evidence type="ECO:0000256" key="4">
    <source>
        <dbReference type="ARBA" id="ARBA00023136"/>
    </source>
</evidence>
<dbReference type="SMART" id="SM00176">
    <property type="entry name" value="RAN"/>
    <property type="match status" value="1"/>
</dbReference>
<dbReference type="SUPFAM" id="SSF52540">
    <property type="entry name" value="P-loop containing nucleoside triphosphate hydrolases"/>
    <property type="match status" value="1"/>
</dbReference>
<dbReference type="Proteomes" id="UP000078561">
    <property type="component" value="Unassembled WGS sequence"/>
</dbReference>
<dbReference type="SMART" id="SM00175">
    <property type="entry name" value="RAB"/>
    <property type="match status" value="1"/>
</dbReference>
<protein>
    <submittedName>
        <fullName evidence="9">Uncharacterized protein</fullName>
    </submittedName>
</protein>
<evidence type="ECO:0000256" key="8">
    <source>
        <dbReference type="SAM" id="Phobius"/>
    </source>
</evidence>
<evidence type="ECO:0000256" key="3">
    <source>
        <dbReference type="ARBA" id="ARBA00023134"/>
    </source>
</evidence>
<dbReference type="InterPro" id="IPR005225">
    <property type="entry name" value="Small_GTP-bd"/>
</dbReference>
<proteinExistence type="inferred from homology"/>
<keyword evidence="10" id="KW-1185">Reference proteome</keyword>
<dbReference type="PRINTS" id="PR00449">
    <property type="entry name" value="RASTRNSFRMNG"/>
</dbReference>
<dbReference type="GO" id="GO:0005525">
    <property type="term" value="F:GTP binding"/>
    <property type="evidence" value="ECO:0007669"/>
    <property type="project" value="UniProtKB-KW"/>
</dbReference>
<keyword evidence="8" id="KW-1133">Transmembrane helix</keyword>
<feature type="transmembrane region" description="Helical" evidence="8">
    <location>
        <begin position="190"/>
        <end position="212"/>
    </location>
</feature>
<evidence type="ECO:0000256" key="2">
    <source>
        <dbReference type="ARBA" id="ARBA00022741"/>
    </source>
</evidence>
<comment type="similarity">
    <text evidence="1">Belongs to the small GTPase superfamily. Rab family.</text>
</comment>
<dbReference type="FunFam" id="3.40.50.300:FF:000067">
    <property type="entry name" value="ras-related protein RABA1f"/>
    <property type="match status" value="1"/>
</dbReference>
<sequence length="251" mass="27736">MARDEEYDYLFKDTDSVIFLVVLIGDSGVGKTNLLGRFTRNEFNLESKSTIGVEFATRSIEVDSKTVKAQIWDTAGQERYRAITSAYYRGAVGALLVYDISKQSTYESVGRWLKELRDHADSNIVIMLVGNKSDLRHLRAVPTEEAKQFAAENGLSFIETSALDATNVDLSFQRILTGKCGVSPVCLSPVWFLFVLTFVLGCHMNVLLVEIYRIVSNKALESSNNAIKPTGGQTILVSQTPDEQKQGGGCC</sequence>
<evidence type="ECO:0000256" key="6">
    <source>
        <dbReference type="ARBA" id="ARBA00023289"/>
    </source>
</evidence>
<dbReference type="SMART" id="SM00174">
    <property type="entry name" value="RHO"/>
    <property type="match status" value="1"/>
</dbReference>
<dbReference type="Gene3D" id="3.40.50.300">
    <property type="entry name" value="P-loop containing nucleotide triphosphate hydrolases"/>
    <property type="match status" value="1"/>
</dbReference>
<dbReference type="STRING" id="4829.A0A163JF74"/>
<dbReference type="GO" id="GO:0000139">
    <property type="term" value="C:Golgi membrane"/>
    <property type="evidence" value="ECO:0007669"/>
    <property type="project" value="UniProtKB-SubCell"/>
</dbReference>
<dbReference type="OrthoDB" id="9989112at2759"/>
<dbReference type="Pfam" id="PF00071">
    <property type="entry name" value="Ras"/>
    <property type="match status" value="1"/>
</dbReference>
<evidence type="ECO:0000313" key="10">
    <source>
        <dbReference type="Proteomes" id="UP000078561"/>
    </source>
</evidence>
<dbReference type="EMBL" id="LT553497">
    <property type="protein sequence ID" value="SAM01011.1"/>
    <property type="molecule type" value="Genomic_DNA"/>
</dbReference>
<keyword evidence="5" id="KW-0449">Lipoprotein</keyword>
<dbReference type="PROSITE" id="PS51420">
    <property type="entry name" value="RHO"/>
    <property type="match status" value="1"/>
</dbReference>
<dbReference type="OMA" id="FAENHTM"/>
<dbReference type="GO" id="GO:0016197">
    <property type="term" value="P:endosomal transport"/>
    <property type="evidence" value="ECO:0007669"/>
    <property type="project" value="UniProtKB-ARBA"/>
</dbReference>
<dbReference type="PANTHER" id="PTHR47979">
    <property type="entry name" value="DRAB11-RELATED"/>
    <property type="match status" value="1"/>
</dbReference>
<reference evidence="9" key="1">
    <citation type="submission" date="2016-04" db="EMBL/GenBank/DDBJ databases">
        <authorList>
            <person name="Evans L.H."/>
            <person name="Alamgir A."/>
            <person name="Owens N."/>
            <person name="Weber N.D."/>
            <person name="Virtaneva K."/>
            <person name="Barbian K."/>
            <person name="Babar A."/>
            <person name="Rosenke K."/>
        </authorList>
    </citation>
    <scope>NUCLEOTIDE SEQUENCE [LARGE SCALE GENOMIC DNA]</scope>
    <source>
        <strain evidence="9">CBS 101.48</strain>
    </source>
</reference>
<keyword evidence="8" id="KW-0812">Transmembrane</keyword>
<comment type="subcellular location">
    <subcellularLocation>
        <location evidence="7">Golgi apparatus membrane</location>
        <topology evidence="7">Lipid-anchor</topology>
    </subcellularLocation>
</comment>
<dbReference type="CDD" id="cd01868">
    <property type="entry name" value="Rab11_like"/>
    <property type="match status" value="1"/>
</dbReference>
<keyword evidence="3" id="KW-0342">GTP-binding</keyword>
<dbReference type="PROSITE" id="PS51421">
    <property type="entry name" value="RAS"/>
    <property type="match status" value="1"/>
</dbReference>
<dbReference type="AlphaFoldDB" id="A0A163JF74"/>
<dbReference type="GO" id="GO:0003924">
    <property type="term" value="F:GTPase activity"/>
    <property type="evidence" value="ECO:0007669"/>
    <property type="project" value="InterPro"/>
</dbReference>
<evidence type="ECO:0000313" key="9">
    <source>
        <dbReference type="EMBL" id="SAM01011.1"/>
    </source>
</evidence>
<dbReference type="NCBIfam" id="TIGR00231">
    <property type="entry name" value="small_GTP"/>
    <property type="match status" value="1"/>
</dbReference>
<dbReference type="InterPro" id="IPR050209">
    <property type="entry name" value="Rab_GTPases_membrane_traffic"/>
</dbReference>
<dbReference type="GO" id="GO:0006887">
    <property type="term" value="P:exocytosis"/>
    <property type="evidence" value="ECO:0007669"/>
    <property type="project" value="UniProtKB-ARBA"/>
</dbReference>
<dbReference type="PROSITE" id="PS51419">
    <property type="entry name" value="RAB"/>
    <property type="match status" value="1"/>
</dbReference>
<keyword evidence="4 8" id="KW-0472">Membrane</keyword>
<dbReference type="SMART" id="SM00173">
    <property type="entry name" value="RAS"/>
    <property type="match status" value="1"/>
</dbReference>
<keyword evidence="6" id="KW-0636">Prenylation</keyword>
<keyword evidence="2" id="KW-0547">Nucleotide-binding</keyword>
<evidence type="ECO:0000256" key="7">
    <source>
        <dbReference type="ARBA" id="ARBA00037794"/>
    </source>
</evidence>
<evidence type="ECO:0000256" key="5">
    <source>
        <dbReference type="ARBA" id="ARBA00023288"/>
    </source>
</evidence>
<organism evidence="9">
    <name type="scientific">Absidia glauca</name>
    <name type="common">Pin mould</name>
    <dbReference type="NCBI Taxonomy" id="4829"/>
    <lineage>
        <taxon>Eukaryota</taxon>
        <taxon>Fungi</taxon>
        <taxon>Fungi incertae sedis</taxon>
        <taxon>Mucoromycota</taxon>
        <taxon>Mucoromycotina</taxon>
        <taxon>Mucoromycetes</taxon>
        <taxon>Mucorales</taxon>
        <taxon>Cunninghamellaceae</taxon>
        <taxon>Absidia</taxon>
    </lineage>
</organism>
<gene>
    <name evidence="9" type="primary">ABSGL_06747.1 scaffold 8661</name>
</gene>
<accession>A0A163JF74</accession>
<evidence type="ECO:0000256" key="1">
    <source>
        <dbReference type="ARBA" id="ARBA00006270"/>
    </source>
</evidence>
<dbReference type="InterPro" id="IPR001806">
    <property type="entry name" value="Small_GTPase"/>
</dbReference>